<evidence type="ECO:0000313" key="4">
    <source>
        <dbReference type="Proteomes" id="UP001229955"/>
    </source>
</evidence>
<keyword evidence="4" id="KW-1185">Reference proteome</keyword>
<name>A0AA49K1I3_9BACT</name>
<proteinExistence type="predicted"/>
<accession>A0AA49K1I3</accession>
<dbReference type="PROSITE" id="PS51197">
    <property type="entry name" value="HTH_RRF2_2"/>
    <property type="match status" value="1"/>
</dbReference>
<gene>
    <name evidence="2" type="ORF">Strain138_002110</name>
    <name evidence="3" type="ORF">Strain318_002109</name>
</gene>
<evidence type="ECO:0000256" key="1">
    <source>
        <dbReference type="ARBA" id="ARBA00023125"/>
    </source>
</evidence>
<evidence type="ECO:0000313" key="2">
    <source>
        <dbReference type="EMBL" id="WKW12800.1"/>
    </source>
</evidence>
<dbReference type="Gene3D" id="1.10.10.10">
    <property type="entry name" value="Winged helix-like DNA-binding domain superfamily/Winged helix DNA-binding domain"/>
    <property type="match status" value="1"/>
</dbReference>
<dbReference type="EMBL" id="CP130612">
    <property type="protein sequence ID" value="WKW12800.1"/>
    <property type="molecule type" value="Genomic_DNA"/>
</dbReference>
<dbReference type="NCBIfam" id="TIGR00738">
    <property type="entry name" value="rrf2_super"/>
    <property type="match status" value="1"/>
</dbReference>
<reference evidence="3" key="1">
    <citation type="submission" date="2023-07" db="EMBL/GenBank/DDBJ databases">
        <authorList>
            <person name="Haufschild T."/>
            <person name="Kallscheuer N."/>
            <person name="Hammer J."/>
            <person name="Kohn T."/>
            <person name="Kabuu M."/>
            <person name="Jogler M."/>
            <person name="Wohfarth N."/>
            <person name="Heuer A."/>
            <person name="Rohde M."/>
            <person name="van Teeseling M.C.F."/>
            <person name="Jogler C."/>
        </authorList>
    </citation>
    <scope>NUCLEOTIDE SEQUENCE</scope>
    <source>
        <strain evidence="2">Strain 138</strain>
        <strain evidence="3">Strain 318</strain>
    </source>
</reference>
<dbReference type="Pfam" id="PF02082">
    <property type="entry name" value="Rrf2"/>
    <property type="match status" value="1"/>
</dbReference>
<accession>A0AA49JVR0</accession>
<organism evidence="3 4">
    <name type="scientific">Pseudogemmatithrix spongiicola</name>
    <dbReference type="NCBI Taxonomy" id="3062599"/>
    <lineage>
        <taxon>Bacteria</taxon>
        <taxon>Pseudomonadati</taxon>
        <taxon>Gemmatimonadota</taxon>
        <taxon>Gemmatimonadia</taxon>
        <taxon>Gemmatimonadales</taxon>
        <taxon>Gemmatimonadaceae</taxon>
        <taxon>Pseudogemmatithrix</taxon>
    </lineage>
</organism>
<dbReference type="KEGG" id="pspc:Strain318_002109"/>
<dbReference type="RefSeq" id="WP_367885676.1">
    <property type="nucleotide sequence ID" value="NZ_CP130612.1"/>
</dbReference>
<dbReference type="GO" id="GO:0003700">
    <property type="term" value="F:DNA-binding transcription factor activity"/>
    <property type="evidence" value="ECO:0007669"/>
    <property type="project" value="TreeGrafter"/>
</dbReference>
<dbReference type="GO" id="GO:0005829">
    <property type="term" value="C:cytosol"/>
    <property type="evidence" value="ECO:0007669"/>
    <property type="project" value="TreeGrafter"/>
</dbReference>
<dbReference type="PANTHER" id="PTHR33221">
    <property type="entry name" value="WINGED HELIX-TURN-HELIX TRANSCRIPTIONAL REGULATOR, RRF2 FAMILY"/>
    <property type="match status" value="1"/>
</dbReference>
<dbReference type="PANTHER" id="PTHR33221:SF4">
    <property type="entry name" value="HTH-TYPE TRANSCRIPTIONAL REPRESSOR NSRR"/>
    <property type="match status" value="1"/>
</dbReference>
<dbReference type="EMBL" id="CP130613">
    <property type="protein sequence ID" value="WKW15707.1"/>
    <property type="molecule type" value="Genomic_DNA"/>
</dbReference>
<dbReference type="Proteomes" id="UP001229955">
    <property type="component" value="Chromosome"/>
</dbReference>
<dbReference type="InterPro" id="IPR036390">
    <property type="entry name" value="WH_DNA-bd_sf"/>
</dbReference>
<keyword evidence="1" id="KW-0238">DNA-binding</keyword>
<dbReference type="InterPro" id="IPR000944">
    <property type="entry name" value="Tscrpt_reg_Rrf2"/>
</dbReference>
<dbReference type="GO" id="GO:0003677">
    <property type="term" value="F:DNA binding"/>
    <property type="evidence" value="ECO:0007669"/>
    <property type="project" value="UniProtKB-KW"/>
</dbReference>
<protein>
    <submittedName>
        <fullName evidence="3">Rrf2 family transcriptional regulator</fullName>
    </submittedName>
</protein>
<dbReference type="AlphaFoldDB" id="A0AA49K1I3"/>
<dbReference type="SUPFAM" id="SSF46785">
    <property type="entry name" value="Winged helix' DNA-binding domain"/>
    <property type="match status" value="1"/>
</dbReference>
<evidence type="ECO:0000313" key="3">
    <source>
        <dbReference type="EMBL" id="WKW15707.1"/>
    </source>
</evidence>
<dbReference type="InterPro" id="IPR036388">
    <property type="entry name" value="WH-like_DNA-bd_sf"/>
</dbReference>
<sequence length="144" mass="15530">MRLTRHTDSALRALIYLGIHTEEAPARITDIARRMGMSEDHLAKVIARLSQLGYVETIRGRDGGARLARPASEIVVGAVVRATEDNLNLVECFDPATNQCPIAPACALAPALDEALTAFLAVLDRYTLADLVAKPRGLTKLLIA</sequence>